<reference evidence="1 2" key="1">
    <citation type="submission" date="2018-11" db="EMBL/GenBank/DDBJ databases">
        <title>Genome assembly of Steccherinum ochraceum LE-BIN_3174, the white-rot fungus of the Steccherinaceae family (The Residual Polyporoid clade, Polyporales, Basidiomycota).</title>
        <authorList>
            <person name="Fedorova T.V."/>
            <person name="Glazunova O.A."/>
            <person name="Landesman E.O."/>
            <person name="Moiseenko K.V."/>
            <person name="Psurtseva N.V."/>
            <person name="Savinova O.S."/>
            <person name="Shakhova N.V."/>
            <person name="Tyazhelova T.V."/>
            <person name="Vasina D.V."/>
        </authorList>
    </citation>
    <scope>NUCLEOTIDE SEQUENCE [LARGE SCALE GENOMIC DNA]</scope>
    <source>
        <strain evidence="1 2">LE-BIN_3174</strain>
    </source>
</reference>
<comment type="caution">
    <text evidence="1">The sequence shown here is derived from an EMBL/GenBank/DDBJ whole genome shotgun (WGS) entry which is preliminary data.</text>
</comment>
<sequence>MGPFVGGVPVVRSCEWSPEADPQGRRSKPPDLKLGARARVIVNDHATVQNAGHTAVLKARRLRTLSTYFEALGHPDKLFEFTDGRAAKAPELSEHLNVLATRSTFATSTEITTQKR</sequence>
<keyword evidence="2" id="KW-1185">Reference proteome</keyword>
<dbReference type="EMBL" id="RWJN01000138">
    <property type="protein sequence ID" value="TCD66340.1"/>
    <property type="molecule type" value="Genomic_DNA"/>
</dbReference>
<evidence type="ECO:0000313" key="1">
    <source>
        <dbReference type="EMBL" id="TCD66340.1"/>
    </source>
</evidence>
<name>A0A4R0RDV8_9APHY</name>
<evidence type="ECO:0000313" key="2">
    <source>
        <dbReference type="Proteomes" id="UP000292702"/>
    </source>
</evidence>
<proteinExistence type="predicted"/>
<accession>A0A4R0RDV8</accession>
<dbReference type="AlphaFoldDB" id="A0A4R0RDV8"/>
<organism evidence="1 2">
    <name type="scientific">Steccherinum ochraceum</name>
    <dbReference type="NCBI Taxonomy" id="92696"/>
    <lineage>
        <taxon>Eukaryota</taxon>
        <taxon>Fungi</taxon>
        <taxon>Dikarya</taxon>
        <taxon>Basidiomycota</taxon>
        <taxon>Agaricomycotina</taxon>
        <taxon>Agaricomycetes</taxon>
        <taxon>Polyporales</taxon>
        <taxon>Steccherinaceae</taxon>
        <taxon>Steccherinum</taxon>
    </lineage>
</organism>
<gene>
    <name evidence="1" type="ORF">EIP91_001444</name>
</gene>
<protein>
    <submittedName>
        <fullName evidence="1">Uncharacterized protein</fullName>
    </submittedName>
</protein>
<dbReference type="Proteomes" id="UP000292702">
    <property type="component" value="Unassembled WGS sequence"/>
</dbReference>